<reference evidence="2" key="1">
    <citation type="submission" date="2024-02" db="EMBL/GenBank/DDBJ databases">
        <authorList>
            <consortium name="ELIXIR-Norway"/>
            <consortium name="Elixir Norway"/>
        </authorList>
    </citation>
    <scope>NUCLEOTIDE SEQUENCE</scope>
</reference>
<evidence type="ECO:0000313" key="3">
    <source>
        <dbReference type="Proteomes" id="UP001497444"/>
    </source>
</evidence>
<accession>A0ABP0VB71</accession>
<dbReference type="EMBL" id="CAXAQS010000336">
    <property type="protein sequence ID" value="CAK9251191.1"/>
    <property type="molecule type" value="Genomic_DNA"/>
</dbReference>
<proteinExistence type="predicted"/>
<feature type="compositionally biased region" description="Basic and acidic residues" evidence="1">
    <location>
        <begin position="48"/>
        <end position="63"/>
    </location>
</feature>
<organism evidence="2 3">
    <name type="scientific">Sphagnum jensenii</name>
    <dbReference type="NCBI Taxonomy" id="128206"/>
    <lineage>
        <taxon>Eukaryota</taxon>
        <taxon>Viridiplantae</taxon>
        <taxon>Streptophyta</taxon>
        <taxon>Embryophyta</taxon>
        <taxon>Bryophyta</taxon>
        <taxon>Sphagnophytina</taxon>
        <taxon>Sphagnopsida</taxon>
        <taxon>Sphagnales</taxon>
        <taxon>Sphagnaceae</taxon>
        <taxon>Sphagnum</taxon>
    </lineage>
</organism>
<comment type="caution">
    <text evidence="2">The sequence shown here is derived from an EMBL/GenBank/DDBJ whole genome shotgun (WGS) entry which is preliminary data.</text>
</comment>
<evidence type="ECO:0000313" key="2">
    <source>
        <dbReference type="EMBL" id="CAK9251191.1"/>
    </source>
</evidence>
<evidence type="ECO:0000256" key="1">
    <source>
        <dbReference type="SAM" id="MobiDB-lite"/>
    </source>
</evidence>
<feature type="region of interest" description="Disordered" evidence="1">
    <location>
        <begin position="48"/>
        <end position="69"/>
    </location>
</feature>
<keyword evidence="3" id="KW-1185">Reference proteome</keyword>
<sequence>MWFSRAAVPSRICLPSLLSGENEVEALHQDPFSALLKLWFATLACRRGEGQTESEKTGRERGPVKRNKKHRIVFRASKANQ</sequence>
<dbReference type="Proteomes" id="UP001497444">
    <property type="component" value="Unassembled WGS sequence"/>
</dbReference>
<protein>
    <submittedName>
        <fullName evidence="2">Uncharacterized protein</fullName>
    </submittedName>
</protein>
<name>A0ABP0VB71_9BRYO</name>
<gene>
    <name evidence="2" type="ORF">CSSPJE1EN1_LOCUS26569</name>
</gene>